<reference evidence="1" key="1">
    <citation type="submission" date="2021-03" db="EMBL/GenBank/DDBJ databases">
        <authorList>
            <person name="Tran Van P."/>
        </authorList>
    </citation>
    <scope>NUCLEOTIDE SEQUENCE</scope>
</reference>
<name>A0ABN7PAP8_TIMPD</name>
<feature type="non-terminal residue" evidence="1">
    <location>
        <position position="1"/>
    </location>
</feature>
<comment type="caution">
    <text evidence="1">The sequence shown here is derived from an EMBL/GenBank/DDBJ whole genome shotgun (WGS) entry which is preliminary data.</text>
</comment>
<dbReference type="EMBL" id="CAJPIN010036987">
    <property type="protein sequence ID" value="CAG2064802.1"/>
    <property type="molecule type" value="Genomic_DNA"/>
</dbReference>
<evidence type="ECO:0000313" key="2">
    <source>
        <dbReference type="Proteomes" id="UP001153148"/>
    </source>
</evidence>
<proteinExistence type="predicted"/>
<dbReference type="SUPFAM" id="SSF53474">
    <property type="entry name" value="alpha/beta-Hydrolases"/>
    <property type="match status" value="1"/>
</dbReference>
<dbReference type="Proteomes" id="UP001153148">
    <property type="component" value="Unassembled WGS sequence"/>
</dbReference>
<protein>
    <submittedName>
        <fullName evidence="1">Uncharacterized protein</fullName>
    </submittedName>
</protein>
<evidence type="ECO:0000313" key="1">
    <source>
        <dbReference type="EMBL" id="CAG2064802.1"/>
    </source>
</evidence>
<accession>A0ABN7PAP8</accession>
<dbReference type="InterPro" id="IPR029058">
    <property type="entry name" value="AB_hydrolase_fold"/>
</dbReference>
<gene>
    <name evidence="1" type="ORF">TPAB3V08_LOCUS11746</name>
</gene>
<sequence length="169" mass="19313">AVVVNATLLSDLNRNLSSLGPEMLQLQRSTRKDQVPSLWKNISEFYLAGSLPITVERSKAFIELYTDRSFVFASHQTNLLHAQAGHAPLYTYHFAYRGLHSYSTIFTYGNPTDFGPYIARCARLRAWLRSEDTDSREVFLPQVLATRLRPYMASGFHLEKCTDLYKVSD</sequence>
<organism evidence="1 2">
    <name type="scientific">Timema podura</name>
    <name type="common">Walking stick</name>
    <dbReference type="NCBI Taxonomy" id="61482"/>
    <lineage>
        <taxon>Eukaryota</taxon>
        <taxon>Metazoa</taxon>
        <taxon>Ecdysozoa</taxon>
        <taxon>Arthropoda</taxon>
        <taxon>Hexapoda</taxon>
        <taxon>Insecta</taxon>
        <taxon>Pterygota</taxon>
        <taxon>Neoptera</taxon>
        <taxon>Polyneoptera</taxon>
        <taxon>Phasmatodea</taxon>
        <taxon>Timematodea</taxon>
        <taxon>Timematoidea</taxon>
        <taxon>Timematidae</taxon>
        <taxon>Timema</taxon>
    </lineage>
</organism>
<dbReference type="Gene3D" id="3.40.50.1820">
    <property type="entry name" value="alpha/beta hydrolase"/>
    <property type="match status" value="1"/>
</dbReference>
<keyword evidence="2" id="KW-1185">Reference proteome</keyword>